<feature type="transmembrane region" description="Helical" evidence="1">
    <location>
        <begin position="76"/>
        <end position="94"/>
    </location>
</feature>
<accession>A0A916VWS5</accession>
<gene>
    <name evidence="2" type="ORF">GCM10011499_14230</name>
</gene>
<dbReference type="EMBL" id="BMKB01000002">
    <property type="protein sequence ID" value="GGA45656.1"/>
    <property type="molecule type" value="Genomic_DNA"/>
</dbReference>
<dbReference type="RefSeq" id="WP_127072899.1">
    <property type="nucleotide sequence ID" value="NZ_BMKB01000002.1"/>
</dbReference>
<evidence type="ECO:0000313" key="3">
    <source>
        <dbReference type="Proteomes" id="UP000596977"/>
    </source>
</evidence>
<organism evidence="2 3">
    <name type="scientific">Pelagibacterium lentulum</name>
    <dbReference type="NCBI Taxonomy" id="2029865"/>
    <lineage>
        <taxon>Bacteria</taxon>
        <taxon>Pseudomonadati</taxon>
        <taxon>Pseudomonadota</taxon>
        <taxon>Alphaproteobacteria</taxon>
        <taxon>Hyphomicrobiales</taxon>
        <taxon>Devosiaceae</taxon>
        <taxon>Pelagibacterium</taxon>
    </lineage>
</organism>
<comment type="caution">
    <text evidence="2">The sequence shown here is derived from an EMBL/GenBank/DDBJ whole genome shotgun (WGS) entry which is preliminary data.</text>
</comment>
<keyword evidence="1" id="KW-1133">Transmembrane helix</keyword>
<evidence type="ECO:0000256" key="1">
    <source>
        <dbReference type="SAM" id="Phobius"/>
    </source>
</evidence>
<proteinExistence type="predicted"/>
<keyword evidence="1" id="KW-0812">Transmembrane</keyword>
<protein>
    <submittedName>
        <fullName evidence="2">Uncharacterized protein</fullName>
    </submittedName>
</protein>
<name>A0A916VWS5_9HYPH</name>
<sequence>MKPNVFFALSAVVCGLTIALHVFEGGPEFPEIALASGLDAKQSSMYMILWHAVTLLLTVATAAYAAAALRSTYRPAVLFIGILFVSIAVLFLVVGQSMLGTIWVLPQWIIFLAIVALSLPGFRKPVQTAEQV</sequence>
<feature type="transmembrane region" description="Helical" evidence="1">
    <location>
        <begin position="100"/>
        <end position="119"/>
    </location>
</feature>
<keyword evidence="3" id="KW-1185">Reference proteome</keyword>
<dbReference type="OrthoDB" id="8421716at2"/>
<feature type="transmembrane region" description="Helical" evidence="1">
    <location>
        <begin position="49"/>
        <end position="69"/>
    </location>
</feature>
<dbReference type="Proteomes" id="UP000596977">
    <property type="component" value="Unassembled WGS sequence"/>
</dbReference>
<keyword evidence="1" id="KW-0472">Membrane</keyword>
<dbReference type="AlphaFoldDB" id="A0A916VWS5"/>
<evidence type="ECO:0000313" key="2">
    <source>
        <dbReference type="EMBL" id="GGA45656.1"/>
    </source>
</evidence>
<reference evidence="2 3" key="1">
    <citation type="journal article" date="2014" name="Int. J. Syst. Evol. Microbiol.">
        <title>Complete genome sequence of Corynebacterium casei LMG S-19264T (=DSM 44701T), isolated from a smear-ripened cheese.</title>
        <authorList>
            <consortium name="US DOE Joint Genome Institute (JGI-PGF)"/>
            <person name="Walter F."/>
            <person name="Albersmeier A."/>
            <person name="Kalinowski J."/>
            <person name="Ruckert C."/>
        </authorList>
    </citation>
    <scope>NUCLEOTIDE SEQUENCE [LARGE SCALE GENOMIC DNA]</scope>
    <source>
        <strain evidence="2 3">CGMCC 1.15896</strain>
    </source>
</reference>